<dbReference type="AlphaFoldDB" id="A0A160TR62"/>
<proteinExistence type="predicted"/>
<name>A0A160TR62_9ZZZZ</name>
<evidence type="ECO:0000313" key="1">
    <source>
        <dbReference type="EMBL" id="CUS50741.1"/>
    </source>
</evidence>
<dbReference type="InterPro" id="IPR008554">
    <property type="entry name" value="Glutaredoxin-like"/>
</dbReference>
<dbReference type="SUPFAM" id="SSF52833">
    <property type="entry name" value="Thioredoxin-like"/>
    <property type="match status" value="1"/>
</dbReference>
<dbReference type="InterPro" id="IPR036249">
    <property type="entry name" value="Thioredoxin-like_sf"/>
</dbReference>
<dbReference type="Gene3D" id="3.40.30.10">
    <property type="entry name" value="Glutaredoxin"/>
    <property type="match status" value="1"/>
</dbReference>
<dbReference type="EMBL" id="CZRL01000036">
    <property type="protein sequence ID" value="CUS50741.1"/>
    <property type="molecule type" value="Genomic_DNA"/>
</dbReference>
<reference evidence="1" key="1">
    <citation type="submission" date="2015-10" db="EMBL/GenBank/DDBJ databases">
        <authorList>
            <person name="Gilbert D.G."/>
        </authorList>
    </citation>
    <scope>NUCLEOTIDE SEQUENCE</scope>
</reference>
<accession>A0A160TR62</accession>
<sequence>MKAKLVIYVRADCHLCEDMLDQLRELQAAYSFEIEHRDVDLRSAWGQTYGDKVPVLLCGEVEICRYFLDLRALQAALKEPL</sequence>
<protein>
    <recommendedName>
        <fullName evidence="2">Glutaredoxin family protein</fullName>
    </recommendedName>
</protein>
<evidence type="ECO:0008006" key="2">
    <source>
        <dbReference type="Google" id="ProtNLM"/>
    </source>
</evidence>
<gene>
    <name evidence="1" type="ORF">MGWOODY_XGa1185</name>
</gene>
<organism evidence="1">
    <name type="scientific">hydrothermal vent metagenome</name>
    <dbReference type="NCBI Taxonomy" id="652676"/>
    <lineage>
        <taxon>unclassified sequences</taxon>
        <taxon>metagenomes</taxon>
        <taxon>ecological metagenomes</taxon>
    </lineage>
</organism>
<dbReference type="Pfam" id="PF05768">
    <property type="entry name" value="Glrx-like"/>
    <property type="match status" value="1"/>
</dbReference>